<protein>
    <submittedName>
        <fullName evidence="1">Uncharacterized protein</fullName>
    </submittedName>
</protein>
<dbReference type="EMBL" id="PDLM01000009">
    <property type="protein sequence ID" value="RDW69820.1"/>
    <property type="molecule type" value="Genomic_DNA"/>
</dbReference>
<dbReference type="OrthoDB" id="3532245at2759"/>
<proteinExistence type="predicted"/>
<comment type="caution">
    <text evidence="1">The sequence shown here is derived from an EMBL/GenBank/DDBJ whole genome shotgun (WGS) entry which is preliminary data.</text>
</comment>
<gene>
    <name evidence="1" type="ORF">BP6252_08840</name>
</gene>
<dbReference type="AlphaFoldDB" id="A0A3D8R7B3"/>
<reference evidence="1 2" key="1">
    <citation type="journal article" date="2018" name="IMA Fungus">
        <title>IMA Genome-F 9: Draft genome sequence of Annulohypoxylon stygium, Aspergillus mulundensis, Berkeleyomyces basicola (syn. Thielaviopsis basicola), Ceratocystis smalleyi, two Cercospora beticola strains, Coleophoma cylindrospora, Fusarium fracticaudum, Phialophora cf. hyalina, and Morchella septimelata.</title>
        <authorList>
            <person name="Wingfield B.D."/>
            <person name="Bills G.F."/>
            <person name="Dong Y."/>
            <person name="Huang W."/>
            <person name="Nel W.J."/>
            <person name="Swalarsk-Parry B.S."/>
            <person name="Vaghefi N."/>
            <person name="Wilken P.M."/>
            <person name="An Z."/>
            <person name="de Beer Z.W."/>
            <person name="De Vos L."/>
            <person name="Chen L."/>
            <person name="Duong T.A."/>
            <person name="Gao Y."/>
            <person name="Hammerbacher A."/>
            <person name="Kikkert J.R."/>
            <person name="Li Y."/>
            <person name="Li H."/>
            <person name="Li K."/>
            <person name="Li Q."/>
            <person name="Liu X."/>
            <person name="Ma X."/>
            <person name="Naidoo K."/>
            <person name="Pethybridge S.J."/>
            <person name="Sun J."/>
            <person name="Steenkamp E.T."/>
            <person name="van der Nest M.A."/>
            <person name="van Wyk S."/>
            <person name="Wingfield M.J."/>
            <person name="Xiong C."/>
            <person name="Yue Q."/>
            <person name="Zhang X."/>
        </authorList>
    </citation>
    <scope>NUCLEOTIDE SEQUENCE [LARGE SCALE GENOMIC DNA]</scope>
    <source>
        <strain evidence="1 2">BP6252</strain>
    </source>
</reference>
<keyword evidence="2" id="KW-1185">Reference proteome</keyword>
<sequence>MAQVKVDHPAATFEVYQGLLEINSGYFAEAFHRWRVTKRRPDHAESRTPIVWLKSADWQLEDLDASCSHFISWATTSVVDWSQCSLQHADVLLWQFGNVLRSPEFQDYCLDHLRQRIAQRSAVTWPSPEEAALIYRITPRGSPLRALVADSLASKNHFQAREDVQAWAALIVEQRELSRDVLMAGRMDWRGGRPVHVRYREKYAVDQQSAHCLPKKFAAFLLAEKTMVEWEHLEGIGAWKGKVAMKHLRKTNMDVEVDRR</sequence>
<name>A0A3D8R7B3_9HELO</name>
<dbReference type="Proteomes" id="UP000256645">
    <property type="component" value="Unassembled WGS sequence"/>
</dbReference>
<organism evidence="1 2">
    <name type="scientific">Coleophoma cylindrospora</name>
    <dbReference type="NCBI Taxonomy" id="1849047"/>
    <lineage>
        <taxon>Eukaryota</taxon>
        <taxon>Fungi</taxon>
        <taxon>Dikarya</taxon>
        <taxon>Ascomycota</taxon>
        <taxon>Pezizomycotina</taxon>
        <taxon>Leotiomycetes</taxon>
        <taxon>Helotiales</taxon>
        <taxon>Dermateaceae</taxon>
        <taxon>Coleophoma</taxon>
    </lineage>
</organism>
<evidence type="ECO:0000313" key="1">
    <source>
        <dbReference type="EMBL" id="RDW69820.1"/>
    </source>
</evidence>
<accession>A0A3D8R7B3</accession>
<evidence type="ECO:0000313" key="2">
    <source>
        <dbReference type="Proteomes" id="UP000256645"/>
    </source>
</evidence>